<dbReference type="Pfam" id="PF13202">
    <property type="entry name" value="EF-hand_5"/>
    <property type="match status" value="1"/>
</dbReference>
<dbReference type="WBParaSite" id="nRc.2.0.1.t36556-RA">
    <property type="protein sequence ID" value="nRc.2.0.1.t36556-RA"/>
    <property type="gene ID" value="nRc.2.0.1.g36556"/>
</dbReference>
<dbReference type="PANTHER" id="PTHR10827:SF95">
    <property type="entry name" value="LD34388P"/>
    <property type="match status" value="1"/>
</dbReference>
<dbReference type="GO" id="GO:0005509">
    <property type="term" value="F:calcium ion binding"/>
    <property type="evidence" value="ECO:0007669"/>
    <property type="project" value="InterPro"/>
</dbReference>
<evidence type="ECO:0000259" key="2">
    <source>
        <dbReference type="PROSITE" id="PS50222"/>
    </source>
</evidence>
<keyword evidence="3" id="KW-1185">Reference proteome</keyword>
<accession>A0A915KEV1</accession>
<feature type="domain" description="EF-hand" evidence="2">
    <location>
        <begin position="111"/>
        <end position="146"/>
    </location>
</feature>
<dbReference type="SUPFAM" id="SSF47473">
    <property type="entry name" value="EF-hand"/>
    <property type="match status" value="1"/>
</dbReference>
<dbReference type="Gene3D" id="1.10.238.10">
    <property type="entry name" value="EF-hand"/>
    <property type="match status" value="2"/>
</dbReference>
<dbReference type="PROSITE" id="PS50222">
    <property type="entry name" value="EF_HAND_2"/>
    <property type="match status" value="3"/>
</dbReference>
<feature type="domain" description="EF-hand" evidence="2">
    <location>
        <begin position="38"/>
        <end position="73"/>
    </location>
</feature>
<sequence>KLLDEDAEYFKSADLDQDEKLSKVEYAAFQNPEHHQHMHDSVIRSTLNERDANKDGFIDINEFLGDYADKKDSEWYTAEKSRFVEQYDSNRDGKLNKDEMKKWLIPDMSDAAREETRHLFDEADKNRDGQLTIDEIVDAYSIFVGSEATNYGEHLTRHVEL</sequence>
<organism evidence="3 4">
    <name type="scientific">Romanomermis culicivorax</name>
    <name type="common">Nematode worm</name>
    <dbReference type="NCBI Taxonomy" id="13658"/>
    <lineage>
        <taxon>Eukaryota</taxon>
        <taxon>Metazoa</taxon>
        <taxon>Ecdysozoa</taxon>
        <taxon>Nematoda</taxon>
        <taxon>Enoplea</taxon>
        <taxon>Dorylaimia</taxon>
        <taxon>Mermithida</taxon>
        <taxon>Mermithoidea</taxon>
        <taxon>Mermithidae</taxon>
        <taxon>Romanomermis</taxon>
    </lineage>
</organism>
<dbReference type="AlphaFoldDB" id="A0A915KEV1"/>
<reference evidence="4" key="1">
    <citation type="submission" date="2022-11" db="UniProtKB">
        <authorList>
            <consortium name="WormBaseParasite"/>
        </authorList>
    </citation>
    <scope>IDENTIFICATION</scope>
</reference>
<dbReference type="InterPro" id="IPR002048">
    <property type="entry name" value="EF_hand_dom"/>
</dbReference>
<keyword evidence="1" id="KW-0106">Calcium</keyword>
<dbReference type="Proteomes" id="UP000887565">
    <property type="component" value="Unplaced"/>
</dbReference>
<name>A0A915KEV1_ROMCU</name>
<protein>
    <submittedName>
        <fullName evidence="4">EF-hand domain-containing protein</fullName>
    </submittedName>
</protein>
<dbReference type="Pfam" id="PF13499">
    <property type="entry name" value="EF-hand_7"/>
    <property type="match status" value="1"/>
</dbReference>
<evidence type="ECO:0000313" key="4">
    <source>
        <dbReference type="WBParaSite" id="nRc.2.0.1.t36556-RA"/>
    </source>
</evidence>
<feature type="domain" description="EF-hand" evidence="2">
    <location>
        <begin position="85"/>
        <end position="110"/>
    </location>
</feature>
<dbReference type="PANTHER" id="PTHR10827">
    <property type="entry name" value="RETICULOCALBIN"/>
    <property type="match status" value="1"/>
</dbReference>
<dbReference type="OMA" id="AGMFSHE"/>
<evidence type="ECO:0000313" key="3">
    <source>
        <dbReference type="Proteomes" id="UP000887565"/>
    </source>
</evidence>
<evidence type="ECO:0000256" key="1">
    <source>
        <dbReference type="ARBA" id="ARBA00022837"/>
    </source>
</evidence>
<dbReference type="PROSITE" id="PS00018">
    <property type="entry name" value="EF_HAND_1"/>
    <property type="match status" value="3"/>
</dbReference>
<dbReference type="InterPro" id="IPR011992">
    <property type="entry name" value="EF-hand-dom_pair"/>
</dbReference>
<dbReference type="GO" id="GO:0005783">
    <property type="term" value="C:endoplasmic reticulum"/>
    <property type="evidence" value="ECO:0007669"/>
    <property type="project" value="TreeGrafter"/>
</dbReference>
<dbReference type="SMART" id="SM00054">
    <property type="entry name" value="EFh"/>
    <property type="match status" value="3"/>
</dbReference>
<proteinExistence type="predicted"/>
<dbReference type="InterPro" id="IPR018247">
    <property type="entry name" value="EF_Hand_1_Ca_BS"/>
</dbReference>